<protein>
    <submittedName>
        <fullName evidence="1">Uncharacterized protein</fullName>
    </submittedName>
</protein>
<evidence type="ECO:0000313" key="2">
    <source>
        <dbReference type="Proteomes" id="UP000253834"/>
    </source>
</evidence>
<dbReference type="Proteomes" id="UP000253834">
    <property type="component" value="Chromosome"/>
</dbReference>
<gene>
    <name evidence="1" type="ORF">CIB87_10295</name>
</gene>
<dbReference type="EMBL" id="CP022674">
    <property type="protein sequence ID" value="AXI29381.1"/>
    <property type="molecule type" value="Genomic_DNA"/>
</dbReference>
<dbReference type="RefSeq" id="WP_114895416.1">
    <property type="nucleotide sequence ID" value="NZ_CP022674.1"/>
</dbReference>
<sequence>MEYIFGDNRPIANAKVMYQLEFQDKDIEETSDVDNKILYIGPKGDLGTYIKIMRKSGDKLWEKDLEHNTLTFKIVLYESKGY</sequence>
<evidence type="ECO:0000313" key="1">
    <source>
        <dbReference type="EMBL" id="AXI29381.1"/>
    </source>
</evidence>
<name>A0AA86LVK1_PRIMG</name>
<reference evidence="1 2" key="1">
    <citation type="submission" date="2017-07" db="EMBL/GenBank/DDBJ databases">
        <title>Isolation and development of strain Bacillus megaterium SR7 for enhanced growth and metabolite production under supercritical carbon dioxide.</title>
        <authorList>
            <person name="Freedman A.J.E."/>
            <person name="Peet K.C."/>
            <person name="Boock J.T."/>
            <person name="Penn K."/>
            <person name="Prather K.L.J."/>
            <person name="Thompson J.R."/>
        </authorList>
    </citation>
    <scope>NUCLEOTIDE SEQUENCE [LARGE SCALE GENOMIC DNA]</scope>
    <source>
        <strain evidence="1 2">SR7</strain>
    </source>
</reference>
<dbReference type="AlphaFoldDB" id="A0AA86LVK1"/>
<organism evidence="1 2">
    <name type="scientific">Priestia megaterium</name>
    <name type="common">Bacillus megaterium</name>
    <dbReference type="NCBI Taxonomy" id="1404"/>
    <lineage>
        <taxon>Bacteria</taxon>
        <taxon>Bacillati</taxon>
        <taxon>Bacillota</taxon>
        <taxon>Bacilli</taxon>
        <taxon>Bacillales</taxon>
        <taxon>Bacillaceae</taxon>
        <taxon>Priestia</taxon>
    </lineage>
</organism>
<accession>A0AA86LVK1</accession>
<proteinExistence type="predicted"/>